<keyword evidence="3" id="KW-0808">Transferase</keyword>
<dbReference type="InterPro" id="IPR000182">
    <property type="entry name" value="GNAT_dom"/>
</dbReference>
<evidence type="ECO:0000259" key="2">
    <source>
        <dbReference type="Pfam" id="PF13302"/>
    </source>
</evidence>
<accession>A0AAU8IK25</accession>
<dbReference type="GO" id="GO:0016747">
    <property type="term" value="F:acyltransferase activity, transferring groups other than amino-acyl groups"/>
    <property type="evidence" value="ECO:0007669"/>
    <property type="project" value="InterPro"/>
</dbReference>
<reference evidence="3" key="1">
    <citation type="submission" date="2024-06" db="EMBL/GenBank/DDBJ databases">
        <title>Streptomyces sp. strain HUAS MG91 genome sequences.</title>
        <authorList>
            <person name="Mo P."/>
        </authorList>
    </citation>
    <scope>NUCLEOTIDE SEQUENCE</scope>
    <source>
        <strain evidence="3">HUAS MG91</strain>
    </source>
</reference>
<dbReference type="RefSeq" id="WP_353940151.1">
    <property type="nucleotide sequence ID" value="NZ_CP159534.1"/>
</dbReference>
<organism evidence="3">
    <name type="scientific">Streptomyces tabacisoli</name>
    <dbReference type="NCBI Taxonomy" id="3156398"/>
    <lineage>
        <taxon>Bacteria</taxon>
        <taxon>Bacillati</taxon>
        <taxon>Actinomycetota</taxon>
        <taxon>Actinomycetes</taxon>
        <taxon>Kitasatosporales</taxon>
        <taxon>Streptomycetaceae</taxon>
        <taxon>Streptomyces</taxon>
    </lineage>
</organism>
<dbReference type="Gene3D" id="3.40.630.30">
    <property type="match status" value="1"/>
</dbReference>
<gene>
    <name evidence="3" type="ORF">ABII15_00190</name>
</gene>
<feature type="region of interest" description="Disordered" evidence="1">
    <location>
        <begin position="1"/>
        <end position="26"/>
    </location>
</feature>
<sequence length="69" mass="7917">MGRYGAGPTRQGAQVPERPVPSPTPRLAFRSRAYSDLDDLAALLSDPHVMRHYPRIKTREEALDWIEWN</sequence>
<feature type="domain" description="N-acetyltransferase" evidence="2">
    <location>
        <begin position="26"/>
        <end position="68"/>
    </location>
</feature>
<protein>
    <submittedName>
        <fullName evidence="3">GNAT family N-acetyltransferase</fullName>
        <ecNumber evidence="3">2.3.1.-</ecNumber>
    </submittedName>
</protein>
<keyword evidence="3" id="KW-0012">Acyltransferase</keyword>
<evidence type="ECO:0000313" key="3">
    <source>
        <dbReference type="EMBL" id="XCJ68465.1"/>
    </source>
</evidence>
<dbReference type="EC" id="2.3.1.-" evidence="3"/>
<dbReference type="EMBL" id="CP159534">
    <property type="protein sequence ID" value="XCJ68465.1"/>
    <property type="molecule type" value="Genomic_DNA"/>
</dbReference>
<dbReference type="Pfam" id="PF13302">
    <property type="entry name" value="Acetyltransf_3"/>
    <property type="match status" value="1"/>
</dbReference>
<dbReference type="KEGG" id="stac:ABII15_00190"/>
<dbReference type="AlphaFoldDB" id="A0AAU8IK25"/>
<dbReference type="InterPro" id="IPR016181">
    <property type="entry name" value="Acyl_CoA_acyltransferase"/>
</dbReference>
<evidence type="ECO:0000256" key="1">
    <source>
        <dbReference type="SAM" id="MobiDB-lite"/>
    </source>
</evidence>
<dbReference type="SUPFAM" id="SSF55729">
    <property type="entry name" value="Acyl-CoA N-acyltransferases (Nat)"/>
    <property type="match status" value="1"/>
</dbReference>
<proteinExistence type="predicted"/>
<name>A0AAU8IK25_9ACTN</name>